<dbReference type="EMBL" id="JAPFFM010000017">
    <property type="protein sequence ID" value="KAJ6696197.1"/>
    <property type="molecule type" value="Genomic_DNA"/>
</dbReference>
<evidence type="ECO:0000256" key="1">
    <source>
        <dbReference type="SAM" id="MobiDB-lite"/>
    </source>
</evidence>
<organism evidence="2 3">
    <name type="scientific">Salix koriyanagi</name>
    <dbReference type="NCBI Taxonomy" id="2511006"/>
    <lineage>
        <taxon>Eukaryota</taxon>
        <taxon>Viridiplantae</taxon>
        <taxon>Streptophyta</taxon>
        <taxon>Embryophyta</taxon>
        <taxon>Tracheophyta</taxon>
        <taxon>Spermatophyta</taxon>
        <taxon>Magnoliopsida</taxon>
        <taxon>eudicotyledons</taxon>
        <taxon>Gunneridae</taxon>
        <taxon>Pentapetalae</taxon>
        <taxon>rosids</taxon>
        <taxon>fabids</taxon>
        <taxon>Malpighiales</taxon>
        <taxon>Salicaceae</taxon>
        <taxon>Saliceae</taxon>
        <taxon>Salix</taxon>
    </lineage>
</organism>
<name>A0A9Q0T077_9ROSI</name>
<accession>A0A9Q0T077</accession>
<comment type="caution">
    <text evidence="2">The sequence shown here is derived from an EMBL/GenBank/DDBJ whole genome shotgun (WGS) entry which is preliminary data.</text>
</comment>
<feature type="region of interest" description="Disordered" evidence="1">
    <location>
        <begin position="83"/>
        <end position="109"/>
    </location>
</feature>
<dbReference type="PANTHER" id="PTHR33116:SF84">
    <property type="entry name" value="RNA-DIRECTED DNA POLYMERASE"/>
    <property type="match status" value="1"/>
</dbReference>
<feature type="region of interest" description="Disordered" evidence="1">
    <location>
        <begin position="1"/>
        <end position="54"/>
    </location>
</feature>
<proteinExistence type="predicted"/>
<dbReference type="AlphaFoldDB" id="A0A9Q0T077"/>
<protein>
    <recommendedName>
        <fullName evidence="4">Reverse transcriptase zinc-binding domain-containing protein</fullName>
    </recommendedName>
</protein>
<keyword evidence="3" id="KW-1185">Reference proteome</keyword>
<dbReference type="PANTHER" id="PTHR33116">
    <property type="entry name" value="REVERSE TRANSCRIPTASE ZINC-BINDING DOMAIN-CONTAINING PROTEIN-RELATED-RELATED"/>
    <property type="match status" value="1"/>
</dbReference>
<gene>
    <name evidence="2" type="ORF">OIU74_015156</name>
</gene>
<reference evidence="2" key="2">
    <citation type="journal article" date="2023" name="Int. J. Mol. Sci.">
        <title>De Novo Assembly and Annotation of 11 Diverse Shrub Willow (Salix) Genomes Reveals Novel Gene Organization in Sex-Linked Regions.</title>
        <authorList>
            <person name="Hyden B."/>
            <person name="Feng K."/>
            <person name="Yates T.B."/>
            <person name="Jawdy S."/>
            <person name="Cereghino C."/>
            <person name="Smart L.B."/>
            <person name="Muchero W."/>
        </authorList>
    </citation>
    <scope>NUCLEOTIDE SEQUENCE</scope>
    <source>
        <tissue evidence="2">Shoot tip</tissue>
    </source>
</reference>
<reference evidence="2" key="1">
    <citation type="submission" date="2022-11" db="EMBL/GenBank/DDBJ databases">
        <authorList>
            <person name="Hyden B.L."/>
            <person name="Feng K."/>
            <person name="Yates T."/>
            <person name="Jawdy S."/>
            <person name="Smart L.B."/>
            <person name="Muchero W."/>
        </authorList>
    </citation>
    <scope>NUCLEOTIDE SEQUENCE</scope>
    <source>
        <tissue evidence="2">Shoot tip</tissue>
    </source>
</reference>
<sequence>MEKERGEVTPTKVNIEQISTLGSKAPAIPQGGNGGEEAERAKEPEPVLNAGGTSKKLLPCESVARVDKGKMVQCMEEKMDSFSGATDSVNGELEAASSSTNEGLTGDKTGWSKTQVQLDIDPGNGRLRDKERQQAVAYFSLCREEEAFYKQRSRVQWLALGDRNTKFFHCSLIHRNVRNSIGRLVDDSGLVHTGNQEMGDQAVSHFKKFLRTSSEQYEGDIGRLYSRSISEDSQTALQMLPRVPCVLCGVHEEDHNHLFFNCTLSNAVWRMLSLKLHVTWPTVPWLQAWQWACDGYASRSQHHSHVLGMALAAIVYHLWSERNQRLHHQQHGSVQKLWENICGSVRDRLANLNEVCLLPESIRRQWDIH</sequence>
<evidence type="ECO:0000313" key="2">
    <source>
        <dbReference type="EMBL" id="KAJ6696197.1"/>
    </source>
</evidence>
<evidence type="ECO:0008006" key="4">
    <source>
        <dbReference type="Google" id="ProtNLM"/>
    </source>
</evidence>
<evidence type="ECO:0000313" key="3">
    <source>
        <dbReference type="Proteomes" id="UP001151752"/>
    </source>
</evidence>
<dbReference type="Proteomes" id="UP001151752">
    <property type="component" value="Chromosome 3"/>
</dbReference>
<feature type="compositionally biased region" description="Polar residues" evidence="1">
    <location>
        <begin position="11"/>
        <end position="22"/>
    </location>
</feature>